<evidence type="ECO:0000313" key="3">
    <source>
        <dbReference type="Proteomes" id="UP001303160"/>
    </source>
</evidence>
<dbReference type="Proteomes" id="UP001303160">
    <property type="component" value="Unassembled WGS sequence"/>
</dbReference>
<reference evidence="2" key="1">
    <citation type="journal article" date="2023" name="Mol. Phylogenet. Evol.">
        <title>Genome-scale phylogeny and comparative genomics of the fungal order Sordariales.</title>
        <authorList>
            <person name="Hensen N."/>
            <person name="Bonometti L."/>
            <person name="Westerberg I."/>
            <person name="Brannstrom I.O."/>
            <person name="Guillou S."/>
            <person name="Cros-Aarteil S."/>
            <person name="Calhoun S."/>
            <person name="Haridas S."/>
            <person name="Kuo A."/>
            <person name="Mondo S."/>
            <person name="Pangilinan J."/>
            <person name="Riley R."/>
            <person name="LaButti K."/>
            <person name="Andreopoulos B."/>
            <person name="Lipzen A."/>
            <person name="Chen C."/>
            <person name="Yan M."/>
            <person name="Daum C."/>
            <person name="Ng V."/>
            <person name="Clum A."/>
            <person name="Steindorff A."/>
            <person name="Ohm R.A."/>
            <person name="Martin F."/>
            <person name="Silar P."/>
            <person name="Natvig D.O."/>
            <person name="Lalanne C."/>
            <person name="Gautier V."/>
            <person name="Ament-Velasquez S.L."/>
            <person name="Kruys A."/>
            <person name="Hutchinson M.I."/>
            <person name="Powell A.J."/>
            <person name="Barry K."/>
            <person name="Miller A.N."/>
            <person name="Grigoriev I.V."/>
            <person name="Debuchy R."/>
            <person name="Gladieux P."/>
            <person name="Hiltunen Thoren M."/>
            <person name="Johannesson H."/>
        </authorList>
    </citation>
    <scope>NUCLEOTIDE SEQUENCE</scope>
    <source>
        <strain evidence="2">CBS 315.58</strain>
    </source>
</reference>
<feature type="compositionally biased region" description="Low complexity" evidence="1">
    <location>
        <begin position="586"/>
        <end position="598"/>
    </location>
</feature>
<protein>
    <submittedName>
        <fullName evidence="2">Uncharacterized protein</fullName>
    </submittedName>
</protein>
<feature type="region of interest" description="Disordered" evidence="1">
    <location>
        <begin position="556"/>
        <end position="627"/>
    </location>
</feature>
<feature type="compositionally biased region" description="Polar residues" evidence="1">
    <location>
        <begin position="599"/>
        <end position="611"/>
    </location>
</feature>
<dbReference type="AlphaFoldDB" id="A0AAN7APV1"/>
<accession>A0AAN7APV1</accession>
<name>A0AAN7APV1_9PEZI</name>
<reference evidence="2" key="2">
    <citation type="submission" date="2023-05" db="EMBL/GenBank/DDBJ databases">
        <authorList>
            <consortium name="Lawrence Berkeley National Laboratory"/>
            <person name="Steindorff A."/>
            <person name="Hensen N."/>
            <person name="Bonometti L."/>
            <person name="Westerberg I."/>
            <person name="Brannstrom I.O."/>
            <person name="Guillou S."/>
            <person name="Cros-Aarteil S."/>
            <person name="Calhoun S."/>
            <person name="Haridas S."/>
            <person name="Kuo A."/>
            <person name="Mondo S."/>
            <person name="Pangilinan J."/>
            <person name="Riley R."/>
            <person name="Labutti K."/>
            <person name="Andreopoulos B."/>
            <person name="Lipzen A."/>
            <person name="Chen C."/>
            <person name="Yanf M."/>
            <person name="Daum C."/>
            <person name="Ng V."/>
            <person name="Clum A."/>
            <person name="Ohm R."/>
            <person name="Martin F."/>
            <person name="Silar P."/>
            <person name="Natvig D."/>
            <person name="Lalanne C."/>
            <person name="Gautier V."/>
            <person name="Ament-Velasquez S.L."/>
            <person name="Kruys A."/>
            <person name="Hutchinson M.I."/>
            <person name="Powell A.J."/>
            <person name="Barry K."/>
            <person name="Miller A.N."/>
            <person name="Grigoriev I.V."/>
            <person name="Debuchy R."/>
            <person name="Gladieux P."/>
            <person name="Thoren M.H."/>
            <person name="Johannesson H."/>
        </authorList>
    </citation>
    <scope>NUCLEOTIDE SEQUENCE</scope>
    <source>
        <strain evidence="2">CBS 315.58</strain>
    </source>
</reference>
<proteinExistence type="predicted"/>
<dbReference type="EMBL" id="MU864043">
    <property type="protein sequence ID" value="KAK4194724.1"/>
    <property type="molecule type" value="Genomic_DNA"/>
</dbReference>
<keyword evidence="3" id="KW-1185">Reference proteome</keyword>
<comment type="caution">
    <text evidence="2">The sequence shown here is derived from an EMBL/GenBank/DDBJ whole genome shotgun (WGS) entry which is preliminary data.</text>
</comment>
<evidence type="ECO:0000313" key="2">
    <source>
        <dbReference type="EMBL" id="KAK4194724.1"/>
    </source>
</evidence>
<evidence type="ECO:0000256" key="1">
    <source>
        <dbReference type="SAM" id="MobiDB-lite"/>
    </source>
</evidence>
<organism evidence="2 3">
    <name type="scientific">Triangularia verruculosa</name>
    <dbReference type="NCBI Taxonomy" id="2587418"/>
    <lineage>
        <taxon>Eukaryota</taxon>
        <taxon>Fungi</taxon>
        <taxon>Dikarya</taxon>
        <taxon>Ascomycota</taxon>
        <taxon>Pezizomycotina</taxon>
        <taxon>Sordariomycetes</taxon>
        <taxon>Sordariomycetidae</taxon>
        <taxon>Sordariales</taxon>
        <taxon>Podosporaceae</taxon>
        <taxon>Triangularia</taxon>
    </lineage>
</organism>
<sequence length="935" mass="104469">MFPMITNTAAEPTDFKEPYAGNLSSPIWTALPVTRIFFLRGSFIKMTRIVSHLVSPRPSTHWPRVLIRSPSRVQECRAIVPLSTADAVAVPVLTLATSVATRFQRDTRAQAPETEILGAAIALVHLSAAFSEIRPLGRAQAPEIIGASIALVHLSADTVAMTVAVSQIVVAPVLVARPTVAKRNQGDGIFVRHRGSAEIVTSPLAWTQTPEIIAPVHLSLYTVIAVLLSSTIAVNKIQREPVVVRRRASVLMRPTWTVSLKVYGMVCPRPKAADLCLRPLITVQGALSVLLLLIEIWPPYRLQIVPLTLFKMQTLTASRVWPSEERVDRDIFIDFRHDDQQMAPLQTIVNQSGLFRFIHLVANIGGIDAYVQSLAASDVVDVAFAPIYGQGVWPTIDAIEVYAERLSTAFDVQEHEAWALPALFWDDMYVSAYTAALAGQGRIFLVFVRLYVGFGLTLARFDELYDQFGQETLEMFFRSGKKPSQVGHEVFHLEICKAFFFRLRFQAFPWDDQLKQVYMASSSTRQISKDYAGYYCMKAAAAARRRDGSDQILVSEPERLAHPSVGSESLPVDQGPLSMYGSGALEPSPASRAPSEPSQEVTNEVNAQQEPPLSVNPGPSWVRPAAPSPQWSRVARDLFVPPNEPAWESVPGNLNKIEEWFKMYDQPEPIVSPGNESLLKCWKCLVNLPCRPFRLRFPSLESFYLACGQDSDIIQQTACPDGILGHHKLVQFWLEYTRDPVEHCIKSVTMCVGPAVVGDDDNVPPHVSCNVMDCYLALKEAYHSGHDRSPRALSRVLRRSADWSRTSLLQRLSWAFNLRVQPRLSNFDAVLDEVGRQIQLAWSTNSLFRDQVSDMLTQLKLTFLHLVHGQSKQEKVNEAIDLMLRAFDLIIKAAREVLKDFELHRFVTTYGCAKTRTLLEGSLRCWGELVMVGHL</sequence>
<gene>
    <name evidence="2" type="ORF">QBC40DRAFT_259723</name>
</gene>